<keyword evidence="3" id="KW-1185">Reference proteome</keyword>
<name>A0A1U7LUH4_NEOID</name>
<sequence>MILISSSIAPFLVLLTTMLILLFTVYAKLYVASLIVDNMAPEAVREARTNNLSDSTLKIHQALTEISPKYQEGVFENVQAAVRYYEMQDKVVIDKLFRLGRRQDNSTMGRHQDNQEKKSPSQNIGSFPTIEPSVRLNDDKVSSAGRHEGGQDNKTSNENNDNPAITEPSAPTNDDNNGDTAAPQSQVITKTVTVPDLQHPHRTITKVVVVTATPEAGSSKGISKDNPTLQSTASLSVSLRRPLFLSLTLISGLIMGL</sequence>
<accession>A0A1U7LUH4</accession>
<evidence type="ECO:0000313" key="3">
    <source>
        <dbReference type="Proteomes" id="UP000186594"/>
    </source>
</evidence>
<feature type="compositionally biased region" description="Basic and acidic residues" evidence="1">
    <location>
        <begin position="136"/>
        <end position="151"/>
    </location>
</feature>
<evidence type="ECO:0000313" key="2">
    <source>
        <dbReference type="EMBL" id="OLL26326.1"/>
    </source>
</evidence>
<organism evidence="2 3">
    <name type="scientific">Neolecta irregularis (strain DAH-3)</name>
    <dbReference type="NCBI Taxonomy" id="1198029"/>
    <lineage>
        <taxon>Eukaryota</taxon>
        <taxon>Fungi</taxon>
        <taxon>Dikarya</taxon>
        <taxon>Ascomycota</taxon>
        <taxon>Taphrinomycotina</taxon>
        <taxon>Neolectales</taxon>
        <taxon>Neolectaceae</taxon>
        <taxon>Neolecta</taxon>
    </lineage>
</organism>
<reference evidence="2 3" key="1">
    <citation type="submission" date="2016-04" db="EMBL/GenBank/DDBJ databases">
        <title>Evolutionary innovation and constraint leading to complex multicellularity in the Ascomycota.</title>
        <authorList>
            <person name="Cisse O."/>
            <person name="Nguyen A."/>
            <person name="Hewitt D.A."/>
            <person name="Jedd G."/>
            <person name="Stajich J.E."/>
        </authorList>
    </citation>
    <scope>NUCLEOTIDE SEQUENCE [LARGE SCALE GENOMIC DNA]</scope>
    <source>
        <strain evidence="2 3">DAH-3</strain>
    </source>
</reference>
<feature type="region of interest" description="Disordered" evidence="1">
    <location>
        <begin position="103"/>
        <end position="183"/>
    </location>
</feature>
<proteinExistence type="predicted"/>
<dbReference type="EMBL" id="LXFE01000206">
    <property type="protein sequence ID" value="OLL26326.1"/>
    <property type="molecule type" value="Genomic_DNA"/>
</dbReference>
<feature type="compositionally biased region" description="Polar residues" evidence="1">
    <location>
        <begin position="152"/>
        <end position="183"/>
    </location>
</feature>
<gene>
    <name evidence="2" type="ORF">NEOLI_000403</name>
</gene>
<dbReference type="AlphaFoldDB" id="A0A1U7LUH4"/>
<feature type="compositionally biased region" description="Basic and acidic residues" evidence="1">
    <location>
        <begin position="103"/>
        <end position="119"/>
    </location>
</feature>
<evidence type="ECO:0000256" key="1">
    <source>
        <dbReference type="SAM" id="MobiDB-lite"/>
    </source>
</evidence>
<comment type="caution">
    <text evidence="2">The sequence shown here is derived from an EMBL/GenBank/DDBJ whole genome shotgun (WGS) entry which is preliminary data.</text>
</comment>
<dbReference type="Proteomes" id="UP000186594">
    <property type="component" value="Unassembled WGS sequence"/>
</dbReference>
<protein>
    <submittedName>
        <fullName evidence="2">Uncharacterized protein</fullName>
    </submittedName>
</protein>